<dbReference type="Pfam" id="PF12044">
    <property type="entry name" value="Metallopep"/>
    <property type="match status" value="1"/>
</dbReference>
<dbReference type="SUPFAM" id="SSF51101">
    <property type="entry name" value="Mannose-binding lectins"/>
    <property type="match status" value="1"/>
</dbReference>
<reference evidence="3" key="1">
    <citation type="journal article" date="2009" name="Genome Res.">
        <title>Comparative genomic analyses of the human fungal pathogens Coccidioides and their relatives.</title>
        <authorList>
            <person name="Sharpton T.J."/>
            <person name="Stajich J.E."/>
            <person name="Rounsley S.D."/>
            <person name="Gardner M.J."/>
            <person name="Wortman J.R."/>
            <person name="Jordar V.S."/>
            <person name="Maiti R."/>
            <person name="Kodira C.D."/>
            <person name="Neafsey D.E."/>
            <person name="Zeng Q."/>
            <person name="Hung C.-Y."/>
            <person name="McMahan C."/>
            <person name="Muszewska A."/>
            <person name="Grynberg M."/>
            <person name="Mandel M.A."/>
            <person name="Kellner E.M."/>
            <person name="Barker B.M."/>
            <person name="Galgiani J.N."/>
            <person name="Orbach M.J."/>
            <person name="Kirkland T.N."/>
            <person name="Cole G.T."/>
            <person name="Henn M.R."/>
            <person name="Birren B.W."/>
            <person name="Taylor J.W."/>
        </authorList>
    </citation>
    <scope>NUCLEOTIDE SEQUENCE [LARGE SCALE GENOMIC DNA]</scope>
    <source>
        <strain evidence="3">UAMH 1704</strain>
    </source>
</reference>
<dbReference type="OMA" id="MFRNNFG"/>
<sequence length="738" mass="80908">MSPKTFIKDLRRISRTSFHKGAARRAKDDSTSSDVDGDGRTTNGTSTLTLDNCSSSSSHTTPPPSLPTLSSSYLPYLCKAETSNHLGPLPQRPVPISSPSSRSSGAVNHKVILIYGQIGDARNPPVDGSVTLNHLNDSFPSTTWPVRESHFKALLHLVPGPNKVRLDFLSKKVANATAHQSVISVNYLPMINCPPLHLVILLAKDSHGQFDTAESASKKDNSLDVAVRKFRMAAYLWQAFTQEQMYRNNFARRSFRFEEEWQTGTISSKDAVSHQMRNEAKIHVIRCDKTVAELTELSLGRGHAPGRNNELFEIVKAALDQRFMPPPGQKSYVTALILDNHFDSKLQSATGHARVGTADNGLELAVFGSRGLQSYPSCIEEVVSAFTDCARPDTGPLANGNNECGSNWEMATASLGAHLREIGRVFGCSERESGIMSHDYLRFNRSFTSWEPYCTRTKEQGLRLCLAQDETSWHRLDALRFRLHPCFRHPSDPPPSSNGSIHVWAVDSSKILLTSMSGVAFIEIYTDEDDICIAYFDYMNGELGNSNNGLSKQVTVTEDEIRARLPENRKKARKLKLVIVSGSLCSHTVEDVSLLKAKGSIIKLPNGQAGYRSNNLGFAASLEAPPQDLILDSAVIQTKLLTSIKVHHSPSAVNGIEFCYEDATSQFFGSQPSQPAIISEHILDTRRGELLTGFYIRAAHKVEGLGIITSMGKINGVYGDATAGVGYVLLSSSSLASR</sequence>
<dbReference type="KEGG" id="ure:UREG_07478"/>
<dbReference type="GeneID" id="8439946"/>
<accession>C4JZ77</accession>
<dbReference type="AlphaFoldDB" id="C4JZ77"/>
<proteinExistence type="predicted"/>
<dbReference type="InParanoid" id="C4JZ77"/>
<dbReference type="InterPro" id="IPR036404">
    <property type="entry name" value="Jacalin-like_lectin_dom_sf"/>
</dbReference>
<dbReference type="GO" id="GO:0005737">
    <property type="term" value="C:cytoplasm"/>
    <property type="evidence" value="ECO:0007669"/>
    <property type="project" value="TreeGrafter"/>
</dbReference>
<dbReference type="InterPro" id="IPR053002">
    <property type="entry name" value="Metalloproteinase_M10B"/>
</dbReference>
<gene>
    <name evidence="2" type="ORF">UREG_07478</name>
</gene>
<dbReference type="PANTHER" id="PTHR21054">
    <property type="entry name" value="ZINC METALLOPROTEINASE-RELATED"/>
    <property type="match status" value="1"/>
</dbReference>
<dbReference type="EMBL" id="CH476619">
    <property type="protein sequence ID" value="EEP82613.1"/>
    <property type="molecule type" value="Genomic_DNA"/>
</dbReference>
<evidence type="ECO:0000313" key="2">
    <source>
        <dbReference type="EMBL" id="EEP82613.1"/>
    </source>
</evidence>
<dbReference type="RefSeq" id="XP_002582705.1">
    <property type="nucleotide sequence ID" value="XM_002582659.1"/>
</dbReference>
<dbReference type="FunCoup" id="C4JZ77">
    <property type="interactions" value="44"/>
</dbReference>
<dbReference type="InterPro" id="IPR021917">
    <property type="entry name" value="Unchr_Zn-peptidase-like"/>
</dbReference>
<feature type="region of interest" description="Disordered" evidence="1">
    <location>
        <begin position="17"/>
        <end position="66"/>
    </location>
</feature>
<dbReference type="HOGENOM" id="CLU_009601_2_0_1"/>
<dbReference type="Proteomes" id="UP000002058">
    <property type="component" value="Unassembled WGS sequence"/>
</dbReference>
<protein>
    <submittedName>
        <fullName evidence="2">Uncharacterized protein</fullName>
    </submittedName>
</protein>
<keyword evidence="3" id="KW-1185">Reference proteome</keyword>
<dbReference type="VEuPathDB" id="FungiDB:UREG_07478"/>
<feature type="compositionally biased region" description="Low complexity" evidence="1">
    <location>
        <begin position="40"/>
        <end position="60"/>
    </location>
</feature>
<name>C4JZ77_UNCRE</name>
<evidence type="ECO:0000313" key="3">
    <source>
        <dbReference type="Proteomes" id="UP000002058"/>
    </source>
</evidence>
<dbReference type="OrthoDB" id="74460at2759"/>
<dbReference type="eggNOG" id="KOG4525">
    <property type="taxonomic scope" value="Eukaryota"/>
</dbReference>
<evidence type="ECO:0000256" key="1">
    <source>
        <dbReference type="SAM" id="MobiDB-lite"/>
    </source>
</evidence>
<organism evidence="2 3">
    <name type="scientific">Uncinocarpus reesii (strain UAMH 1704)</name>
    <dbReference type="NCBI Taxonomy" id="336963"/>
    <lineage>
        <taxon>Eukaryota</taxon>
        <taxon>Fungi</taxon>
        <taxon>Dikarya</taxon>
        <taxon>Ascomycota</taxon>
        <taxon>Pezizomycotina</taxon>
        <taxon>Eurotiomycetes</taxon>
        <taxon>Eurotiomycetidae</taxon>
        <taxon>Onygenales</taxon>
        <taxon>Onygenaceae</taxon>
        <taxon>Uncinocarpus</taxon>
    </lineage>
</organism>
<dbReference type="PANTHER" id="PTHR21054:SF2">
    <property type="entry name" value="MIP04191P"/>
    <property type="match status" value="1"/>
</dbReference>